<proteinExistence type="predicted"/>
<accession>A0AAF0DKX8</accession>
<dbReference type="Proteomes" id="UP001219355">
    <property type="component" value="Chromosome 4"/>
</dbReference>
<gene>
    <name evidence="3" type="ORF">PRK78_006186</name>
</gene>
<evidence type="ECO:0000313" key="4">
    <source>
        <dbReference type="Proteomes" id="UP001219355"/>
    </source>
</evidence>
<feature type="region of interest" description="Disordered" evidence="1">
    <location>
        <begin position="113"/>
        <end position="147"/>
    </location>
</feature>
<dbReference type="InterPro" id="IPR046896">
    <property type="entry name" value="Cup1-like_N"/>
</dbReference>
<reference evidence="3" key="1">
    <citation type="submission" date="2023-03" db="EMBL/GenBank/DDBJ databases">
        <title>Emydomyces testavorans Genome Sequence.</title>
        <authorList>
            <person name="Hoyer L."/>
        </authorList>
    </citation>
    <scope>NUCLEOTIDE SEQUENCE</scope>
    <source>
        <strain evidence="3">16-2883</strain>
    </source>
</reference>
<organism evidence="3 4">
    <name type="scientific">Emydomyces testavorans</name>
    <dbReference type="NCBI Taxonomy" id="2070801"/>
    <lineage>
        <taxon>Eukaryota</taxon>
        <taxon>Fungi</taxon>
        <taxon>Dikarya</taxon>
        <taxon>Ascomycota</taxon>
        <taxon>Pezizomycotina</taxon>
        <taxon>Eurotiomycetes</taxon>
        <taxon>Eurotiomycetidae</taxon>
        <taxon>Onygenales</taxon>
        <taxon>Nannizziopsiaceae</taxon>
        <taxon>Emydomyces</taxon>
    </lineage>
</organism>
<name>A0AAF0DKX8_9EURO</name>
<evidence type="ECO:0000256" key="1">
    <source>
        <dbReference type="SAM" id="MobiDB-lite"/>
    </source>
</evidence>
<feature type="compositionally biased region" description="Basic and acidic residues" evidence="1">
    <location>
        <begin position="130"/>
        <end position="144"/>
    </location>
</feature>
<evidence type="ECO:0000313" key="3">
    <source>
        <dbReference type="EMBL" id="WEW60699.1"/>
    </source>
</evidence>
<sequence>MPRHLAPNRSGVHRLACLSLYHVLLSQCSRTFIGSHKADEIRELIRTRFHKDKTLQSITKIANALKAGHEALNLFQLYAKGDKNSIQRVDSLLAATRSLSQKILEERRAQAIRTPAPDPTSPAARARANRRPEALRPHPDREPILSRPRPVVSGRRRVPVLVNARGIPFLRIKKPQPPNLSHTIRGLLNTRWKRIERRERLELELIMARDEDFWDGLTGQNDASSWAVSVKDSLDDVNKTILEGDRANRDMAQKMWEVVLKERELAKKEALERKQKLDEKAKED</sequence>
<evidence type="ECO:0000259" key="2">
    <source>
        <dbReference type="Pfam" id="PF05347"/>
    </source>
</evidence>
<keyword evidence="4" id="KW-1185">Reference proteome</keyword>
<feature type="domain" description="Complex 1 LYR protein" evidence="2">
    <location>
        <begin position="16"/>
        <end position="73"/>
    </location>
</feature>
<dbReference type="CDD" id="cd20273">
    <property type="entry name" value="Complex1_LYR_unchar"/>
    <property type="match status" value="1"/>
</dbReference>
<dbReference type="InterPro" id="IPR008011">
    <property type="entry name" value="Complex1_LYR_dom"/>
</dbReference>
<protein>
    <recommendedName>
        <fullName evidence="2">Complex 1 LYR protein domain-containing protein</fullName>
    </recommendedName>
</protein>
<dbReference type="EMBL" id="CP120630">
    <property type="protein sequence ID" value="WEW60699.1"/>
    <property type="molecule type" value="Genomic_DNA"/>
</dbReference>
<dbReference type="AlphaFoldDB" id="A0AAF0DKX8"/>
<dbReference type="Pfam" id="PF05347">
    <property type="entry name" value="Complex1_LYR"/>
    <property type="match status" value="1"/>
</dbReference>